<gene>
    <name evidence="1" type="ORF">L1987_06690</name>
</gene>
<proteinExistence type="predicted"/>
<reference evidence="1 2" key="2">
    <citation type="journal article" date="2022" name="Mol. Ecol. Resour.">
        <title>The genomes of chicory, endive, great burdock and yacon provide insights into Asteraceae paleo-polyploidization history and plant inulin production.</title>
        <authorList>
            <person name="Fan W."/>
            <person name="Wang S."/>
            <person name="Wang H."/>
            <person name="Wang A."/>
            <person name="Jiang F."/>
            <person name="Liu H."/>
            <person name="Zhao H."/>
            <person name="Xu D."/>
            <person name="Zhang Y."/>
        </authorList>
    </citation>
    <scope>NUCLEOTIDE SEQUENCE [LARGE SCALE GENOMIC DNA]</scope>
    <source>
        <strain evidence="2">cv. Yunnan</strain>
        <tissue evidence="1">Leaves</tissue>
    </source>
</reference>
<sequence>MSPLVKIPHVRRRLSLRRNPNRVTGSALAIKAELDRCRRHWAPPSLLGYPTVYTPTPFSHTHRRIEDGIGASTLIIYISHSKASDCLFFFIISLWFS</sequence>
<dbReference type="EMBL" id="CM042019">
    <property type="protein sequence ID" value="KAI3825212.1"/>
    <property type="molecule type" value="Genomic_DNA"/>
</dbReference>
<evidence type="ECO:0000313" key="1">
    <source>
        <dbReference type="EMBL" id="KAI3825212.1"/>
    </source>
</evidence>
<dbReference type="Proteomes" id="UP001056120">
    <property type="component" value="Linkage Group LG02"/>
</dbReference>
<evidence type="ECO:0000313" key="2">
    <source>
        <dbReference type="Proteomes" id="UP001056120"/>
    </source>
</evidence>
<organism evidence="1 2">
    <name type="scientific">Smallanthus sonchifolius</name>
    <dbReference type="NCBI Taxonomy" id="185202"/>
    <lineage>
        <taxon>Eukaryota</taxon>
        <taxon>Viridiplantae</taxon>
        <taxon>Streptophyta</taxon>
        <taxon>Embryophyta</taxon>
        <taxon>Tracheophyta</taxon>
        <taxon>Spermatophyta</taxon>
        <taxon>Magnoliopsida</taxon>
        <taxon>eudicotyledons</taxon>
        <taxon>Gunneridae</taxon>
        <taxon>Pentapetalae</taxon>
        <taxon>asterids</taxon>
        <taxon>campanulids</taxon>
        <taxon>Asterales</taxon>
        <taxon>Asteraceae</taxon>
        <taxon>Asteroideae</taxon>
        <taxon>Heliantheae alliance</taxon>
        <taxon>Millerieae</taxon>
        <taxon>Smallanthus</taxon>
    </lineage>
</organism>
<accession>A0ACB9JZ13</accession>
<comment type="caution">
    <text evidence="1">The sequence shown here is derived from an EMBL/GenBank/DDBJ whole genome shotgun (WGS) entry which is preliminary data.</text>
</comment>
<keyword evidence="2" id="KW-1185">Reference proteome</keyword>
<reference evidence="2" key="1">
    <citation type="journal article" date="2022" name="Mol. Ecol. Resour.">
        <title>The genomes of chicory, endive, great burdock and yacon provide insights into Asteraceae palaeo-polyploidization history and plant inulin production.</title>
        <authorList>
            <person name="Fan W."/>
            <person name="Wang S."/>
            <person name="Wang H."/>
            <person name="Wang A."/>
            <person name="Jiang F."/>
            <person name="Liu H."/>
            <person name="Zhao H."/>
            <person name="Xu D."/>
            <person name="Zhang Y."/>
        </authorList>
    </citation>
    <scope>NUCLEOTIDE SEQUENCE [LARGE SCALE GENOMIC DNA]</scope>
    <source>
        <strain evidence="2">cv. Yunnan</strain>
    </source>
</reference>
<name>A0ACB9JZ13_9ASTR</name>
<protein>
    <submittedName>
        <fullName evidence="1">Uncharacterized protein</fullName>
    </submittedName>
</protein>